<accession>A0A932QXX0</accession>
<evidence type="ECO:0000256" key="5">
    <source>
        <dbReference type="ARBA" id="ARBA00023136"/>
    </source>
</evidence>
<feature type="transmembrane region" description="Helical" evidence="6">
    <location>
        <begin position="216"/>
        <end position="237"/>
    </location>
</feature>
<dbReference type="GO" id="GO:0005315">
    <property type="term" value="F:phosphate transmembrane transporter activity"/>
    <property type="evidence" value="ECO:0007669"/>
    <property type="project" value="InterPro"/>
</dbReference>
<feature type="transmembrane region" description="Helical" evidence="6">
    <location>
        <begin position="137"/>
        <end position="158"/>
    </location>
</feature>
<feature type="transmembrane region" description="Helical" evidence="6">
    <location>
        <begin position="78"/>
        <end position="103"/>
    </location>
</feature>
<protein>
    <submittedName>
        <fullName evidence="7">Inorganic phosphate transporter</fullName>
    </submittedName>
</protein>
<keyword evidence="3 6" id="KW-0812">Transmembrane</keyword>
<keyword evidence="5 6" id="KW-0472">Membrane</keyword>
<evidence type="ECO:0000256" key="6">
    <source>
        <dbReference type="SAM" id="Phobius"/>
    </source>
</evidence>
<proteinExistence type="predicted"/>
<evidence type="ECO:0000256" key="3">
    <source>
        <dbReference type="ARBA" id="ARBA00022692"/>
    </source>
</evidence>
<evidence type="ECO:0000256" key="1">
    <source>
        <dbReference type="ARBA" id="ARBA00004141"/>
    </source>
</evidence>
<dbReference type="GO" id="GO:0015267">
    <property type="term" value="F:channel activity"/>
    <property type="evidence" value="ECO:0007669"/>
    <property type="project" value="InterPro"/>
</dbReference>
<dbReference type="GO" id="GO:0016020">
    <property type="term" value="C:membrane"/>
    <property type="evidence" value="ECO:0007669"/>
    <property type="project" value="UniProtKB-SubCell"/>
</dbReference>
<dbReference type="InterPro" id="IPR001204">
    <property type="entry name" value="Phos_transporter"/>
</dbReference>
<keyword evidence="4 6" id="KW-1133">Transmembrane helix</keyword>
<evidence type="ECO:0000313" key="7">
    <source>
        <dbReference type="EMBL" id="MBI3630812.1"/>
    </source>
</evidence>
<comment type="subcellular location">
    <subcellularLocation>
        <location evidence="1">Membrane</location>
        <topology evidence="1">Multi-pass membrane protein</topology>
    </subcellularLocation>
</comment>
<feature type="transmembrane region" description="Helical" evidence="6">
    <location>
        <begin position="109"/>
        <end position="130"/>
    </location>
</feature>
<dbReference type="PANTHER" id="PTHR11101">
    <property type="entry name" value="PHOSPHATE TRANSPORTER"/>
    <property type="match status" value="1"/>
</dbReference>
<feature type="transmembrane region" description="Helical" evidence="6">
    <location>
        <begin position="309"/>
        <end position="331"/>
    </location>
</feature>
<dbReference type="EMBL" id="JACQCR010000010">
    <property type="protein sequence ID" value="MBI3630812.1"/>
    <property type="molecule type" value="Genomic_DNA"/>
</dbReference>
<dbReference type="Proteomes" id="UP000753196">
    <property type="component" value="Unassembled WGS sequence"/>
</dbReference>
<dbReference type="InterPro" id="IPR000425">
    <property type="entry name" value="MIP"/>
</dbReference>
<feature type="transmembrane region" description="Helical" evidence="6">
    <location>
        <begin position="43"/>
        <end position="66"/>
    </location>
</feature>
<dbReference type="PANTHER" id="PTHR11101:SF80">
    <property type="entry name" value="PHOSPHATE TRANSPORTER"/>
    <property type="match status" value="1"/>
</dbReference>
<evidence type="ECO:0000256" key="2">
    <source>
        <dbReference type="ARBA" id="ARBA00022448"/>
    </source>
</evidence>
<sequence length="334" mass="35287">MSGSELPLVALVIGIALLFDFTNGAHDAANSIATVVSTRVLTLWQALILAAFFNTIAFLVFGLAVAKTVGKGLVDLHMVTPEVILAALVGAIAWNLLTLFLGLPTSSSHALVGGYAGAAIAHAGFAAILWSGWTLTLIFIVLAPLIGGILGAALMFLMKWMLFFVRANPRRVDTWSRRIQLLSASLYSLSHGSNDAQKTVGIITGLLVSAHYLPAFVPPVWVILISYSAIGLGTLIGGRRIIRTMGQKIYKLRTLDGVCAETAGAASIFIATYLGVPVSTTHVITGAISGVGAIQRTSSVRWHIAARVVWAWVCTIPAAAALGFVLFRAGFMFS</sequence>
<feature type="transmembrane region" description="Helical" evidence="6">
    <location>
        <begin position="258"/>
        <end position="276"/>
    </location>
</feature>
<reference evidence="7" key="1">
    <citation type="submission" date="2020-07" db="EMBL/GenBank/DDBJ databases">
        <title>Huge and variable diversity of episymbiotic CPR bacteria and DPANN archaea in groundwater ecosystems.</title>
        <authorList>
            <person name="He C.Y."/>
            <person name="Keren R."/>
            <person name="Whittaker M."/>
            <person name="Farag I.F."/>
            <person name="Doudna J."/>
            <person name="Cate J.H.D."/>
            <person name="Banfield J.F."/>
        </authorList>
    </citation>
    <scope>NUCLEOTIDE SEQUENCE</scope>
    <source>
        <strain evidence="7">NC_groundwater_973_Pr1_S-0.2um_54_13</strain>
    </source>
</reference>
<dbReference type="AlphaFoldDB" id="A0A932QXX0"/>
<evidence type="ECO:0000256" key="4">
    <source>
        <dbReference type="ARBA" id="ARBA00022989"/>
    </source>
</evidence>
<dbReference type="GO" id="GO:0035435">
    <property type="term" value="P:phosphate ion transmembrane transport"/>
    <property type="evidence" value="ECO:0007669"/>
    <property type="project" value="TreeGrafter"/>
</dbReference>
<organism evidence="7 8">
    <name type="scientific">Candidatus Sungiibacteriota bacterium</name>
    <dbReference type="NCBI Taxonomy" id="2750080"/>
    <lineage>
        <taxon>Bacteria</taxon>
        <taxon>Candidatus Sungiibacteriota</taxon>
    </lineage>
</organism>
<gene>
    <name evidence="7" type="ORF">HY221_00540</name>
</gene>
<comment type="caution">
    <text evidence="7">The sequence shown here is derived from an EMBL/GenBank/DDBJ whole genome shotgun (WGS) entry which is preliminary data.</text>
</comment>
<name>A0A932QXX0_9BACT</name>
<dbReference type="PRINTS" id="PR00783">
    <property type="entry name" value="MINTRINSICP"/>
</dbReference>
<evidence type="ECO:0000313" key="8">
    <source>
        <dbReference type="Proteomes" id="UP000753196"/>
    </source>
</evidence>
<keyword evidence="2" id="KW-0813">Transport</keyword>
<dbReference type="Pfam" id="PF01384">
    <property type="entry name" value="PHO4"/>
    <property type="match status" value="1"/>
</dbReference>